<dbReference type="GO" id="GO:0051920">
    <property type="term" value="F:peroxiredoxin activity"/>
    <property type="evidence" value="ECO:0007669"/>
    <property type="project" value="InterPro"/>
</dbReference>
<dbReference type="PANTHER" id="PTHR33930">
    <property type="entry name" value="ALKYL HYDROPEROXIDE REDUCTASE AHPD"/>
    <property type="match status" value="1"/>
</dbReference>
<dbReference type="AlphaFoldDB" id="A0A1G5NY87"/>
<organism evidence="2 3">
    <name type="scientific">Afifella marina DSM 2698</name>
    <dbReference type="NCBI Taxonomy" id="1120955"/>
    <lineage>
        <taxon>Bacteria</taxon>
        <taxon>Pseudomonadati</taxon>
        <taxon>Pseudomonadota</taxon>
        <taxon>Alphaproteobacteria</taxon>
        <taxon>Hyphomicrobiales</taxon>
        <taxon>Afifellaceae</taxon>
        <taxon>Afifella</taxon>
    </lineage>
</organism>
<dbReference type="Gene3D" id="1.20.1290.10">
    <property type="entry name" value="AhpD-like"/>
    <property type="match status" value="1"/>
</dbReference>
<reference evidence="2 3" key="1">
    <citation type="submission" date="2016-10" db="EMBL/GenBank/DDBJ databases">
        <authorList>
            <person name="de Groot N.N."/>
        </authorList>
    </citation>
    <scope>NUCLEOTIDE SEQUENCE [LARGE SCALE GENOMIC DNA]</scope>
    <source>
        <strain evidence="2 3">DSM 2698</strain>
    </source>
</reference>
<keyword evidence="3" id="KW-1185">Reference proteome</keyword>
<dbReference type="NCBIfam" id="TIGR00778">
    <property type="entry name" value="ahpD_dom"/>
    <property type="match status" value="1"/>
</dbReference>
<sequence length="116" mass="11860">MSENFPETLQEVTDGIELLQGAIPDLMQAFGALGEAASEEAALSPKIKELISLAIAVSVRCDGCIAYHAKAVADCGATRAEVAEAIGTAIHMGGGPSVVYGGAALRAFDAFLQDHG</sequence>
<dbReference type="Proteomes" id="UP000199347">
    <property type="component" value="Unassembled WGS sequence"/>
</dbReference>
<dbReference type="SUPFAM" id="SSF69118">
    <property type="entry name" value="AhpD-like"/>
    <property type="match status" value="1"/>
</dbReference>
<dbReference type="STRING" id="1120955.SAMN03080610_02893"/>
<keyword evidence="2" id="KW-0575">Peroxidase</keyword>
<accession>A0A1G5NY87</accession>
<gene>
    <name evidence="2" type="ORF">SAMN03080610_02893</name>
</gene>
<proteinExistence type="predicted"/>
<keyword evidence="2" id="KW-0560">Oxidoreductase</keyword>
<evidence type="ECO:0000313" key="2">
    <source>
        <dbReference type="EMBL" id="SCZ42285.1"/>
    </source>
</evidence>
<dbReference type="PANTHER" id="PTHR33930:SF2">
    <property type="entry name" value="BLR3452 PROTEIN"/>
    <property type="match status" value="1"/>
</dbReference>
<dbReference type="RefSeq" id="WP_092814690.1">
    <property type="nucleotide sequence ID" value="NZ_FMVW01000007.1"/>
</dbReference>
<protein>
    <submittedName>
        <fullName evidence="2">Alkylhydroperoxidase AhpD family core domain-containing protein</fullName>
    </submittedName>
</protein>
<feature type="domain" description="Carboxymuconolactone decarboxylase-like" evidence="1">
    <location>
        <begin position="24"/>
        <end position="104"/>
    </location>
</feature>
<dbReference type="InterPro" id="IPR004675">
    <property type="entry name" value="AhpD_core"/>
</dbReference>
<evidence type="ECO:0000313" key="3">
    <source>
        <dbReference type="Proteomes" id="UP000199347"/>
    </source>
</evidence>
<dbReference type="EMBL" id="FMVW01000007">
    <property type="protein sequence ID" value="SCZ42285.1"/>
    <property type="molecule type" value="Genomic_DNA"/>
</dbReference>
<dbReference type="InterPro" id="IPR029032">
    <property type="entry name" value="AhpD-like"/>
</dbReference>
<dbReference type="OrthoDB" id="1683318at2"/>
<dbReference type="Pfam" id="PF02627">
    <property type="entry name" value="CMD"/>
    <property type="match status" value="1"/>
</dbReference>
<name>A0A1G5NY87_AFIMA</name>
<dbReference type="InterPro" id="IPR003779">
    <property type="entry name" value="CMD-like"/>
</dbReference>
<evidence type="ECO:0000259" key="1">
    <source>
        <dbReference type="Pfam" id="PF02627"/>
    </source>
</evidence>